<feature type="coiled-coil region" evidence="5">
    <location>
        <begin position="178"/>
        <end position="205"/>
    </location>
</feature>
<dbReference type="PANTHER" id="PTHR47359">
    <property type="entry name" value="PEPTIDOGLYCAN DL-ENDOPEPTIDASE CWLO"/>
    <property type="match status" value="1"/>
</dbReference>
<accession>A0ABX0SZA9</accession>
<evidence type="ECO:0000256" key="5">
    <source>
        <dbReference type="SAM" id="Coils"/>
    </source>
</evidence>
<evidence type="ECO:0000256" key="1">
    <source>
        <dbReference type="ARBA" id="ARBA00007074"/>
    </source>
</evidence>
<evidence type="ECO:0000256" key="4">
    <source>
        <dbReference type="ARBA" id="ARBA00022807"/>
    </source>
</evidence>
<gene>
    <name evidence="7" type="ORF">FHX46_003514</name>
</gene>
<comment type="similarity">
    <text evidence="1">Belongs to the peptidase C40 family.</text>
</comment>
<keyword evidence="8" id="KW-1185">Reference proteome</keyword>
<protein>
    <submittedName>
        <fullName evidence="7">Cell wall-associated NlpC family hydrolase</fullName>
    </submittedName>
</protein>
<keyword evidence="5" id="KW-0175">Coiled coil</keyword>
<dbReference type="InterPro" id="IPR000064">
    <property type="entry name" value="NLP_P60_dom"/>
</dbReference>
<dbReference type="GO" id="GO:0016787">
    <property type="term" value="F:hydrolase activity"/>
    <property type="evidence" value="ECO:0007669"/>
    <property type="project" value="UniProtKB-KW"/>
</dbReference>
<dbReference type="Gene3D" id="3.90.1720.10">
    <property type="entry name" value="endopeptidase domain like (from Nostoc punctiforme)"/>
    <property type="match status" value="1"/>
</dbReference>
<organism evidence="7 8">
    <name type="scientific">Amycolatopsis viridis</name>
    <dbReference type="NCBI Taxonomy" id="185678"/>
    <lineage>
        <taxon>Bacteria</taxon>
        <taxon>Bacillati</taxon>
        <taxon>Actinomycetota</taxon>
        <taxon>Actinomycetes</taxon>
        <taxon>Pseudonocardiales</taxon>
        <taxon>Pseudonocardiaceae</taxon>
        <taxon>Amycolatopsis</taxon>
    </lineage>
</organism>
<name>A0ABX0SZA9_9PSEU</name>
<dbReference type="Proteomes" id="UP000754495">
    <property type="component" value="Unassembled WGS sequence"/>
</dbReference>
<evidence type="ECO:0000256" key="2">
    <source>
        <dbReference type="ARBA" id="ARBA00022670"/>
    </source>
</evidence>
<sequence length="337" mass="35402">MTGLAWVVAVVFAVPAVAAPRDDPDPYLALHREAERAYQDLGRARDELGALQDETGAREAELDAAERAESAARSGTESARAALPAAQSAALQARRRVTDFYSGVTAEFRRGREFAVLDSGRPREYHAALPLLDFLADDQLGQVRSADDAVRRAESAVTGSADTVARAGITRAEAAAALESARARRDAAARVLQDAQSRVASVEARLVTRAPRPPDSGLPAGDAGNVVRFALAQLGKPYVWGAEGPGAYDCSGLVLAAYRAIGASVPRTSAQQATAGVPVPRDQVRPGDLIFYYQPVSHVALAIDNSRAVHASRPGEPVGIAGIEAIGPVTAIRRVLS</sequence>
<dbReference type="RefSeq" id="WP_167116059.1">
    <property type="nucleotide sequence ID" value="NZ_JAANOU010000001.1"/>
</dbReference>
<keyword evidence="2" id="KW-0645">Protease</keyword>
<feature type="domain" description="NlpC/P60" evidence="6">
    <location>
        <begin position="220"/>
        <end position="337"/>
    </location>
</feature>
<dbReference type="Pfam" id="PF00877">
    <property type="entry name" value="NLPC_P60"/>
    <property type="match status" value="1"/>
</dbReference>
<keyword evidence="4" id="KW-0788">Thiol protease</keyword>
<dbReference type="PROSITE" id="PS51935">
    <property type="entry name" value="NLPC_P60"/>
    <property type="match status" value="1"/>
</dbReference>
<evidence type="ECO:0000259" key="6">
    <source>
        <dbReference type="PROSITE" id="PS51935"/>
    </source>
</evidence>
<dbReference type="InterPro" id="IPR051794">
    <property type="entry name" value="PG_Endopeptidase_C40"/>
</dbReference>
<comment type="caution">
    <text evidence="7">The sequence shown here is derived from an EMBL/GenBank/DDBJ whole genome shotgun (WGS) entry which is preliminary data.</text>
</comment>
<dbReference type="PANTHER" id="PTHR47359:SF3">
    <property type="entry name" value="NLP_P60 DOMAIN-CONTAINING PROTEIN-RELATED"/>
    <property type="match status" value="1"/>
</dbReference>
<evidence type="ECO:0000313" key="7">
    <source>
        <dbReference type="EMBL" id="NIH80984.1"/>
    </source>
</evidence>
<dbReference type="SUPFAM" id="SSF54001">
    <property type="entry name" value="Cysteine proteinases"/>
    <property type="match status" value="1"/>
</dbReference>
<reference evidence="7 8" key="1">
    <citation type="submission" date="2020-03" db="EMBL/GenBank/DDBJ databases">
        <title>Sequencing the genomes of 1000 actinobacteria strains.</title>
        <authorList>
            <person name="Klenk H.-P."/>
        </authorList>
    </citation>
    <scope>NUCLEOTIDE SEQUENCE [LARGE SCALE GENOMIC DNA]</scope>
    <source>
        <strain evidence="7 8">DSM 45668</strain>
    </source>
</reference>
<dbReference type="EMBL" id="JAANOU010000001">
    <property type="protein sequence ID" value="NIH80984.1"/>
    <property type="molecule type" value="Genomic_DNA"/>
</dbReference>
<evidence type="ECO:0000256" key="3">
    <source>
        <dbReference type="ARBA" id="ARBA00022801"/>
    </source>
</evidence>
<evidence type="ECO:0000313" key="8">
    <source>
        <dbReference type="Proteomes" id="UP000754495"/>
    </source>
</evidence>
<dbReference type="InterPro" id="IPR038765">
    <property type="entry name" value="Papain-like_cys_pep_sf"/>
</dbReference>
<keyword evidence="3 7" id="KW-0378">Hydrolase</keyword>
<proteinExistence type="inferred from homology"/>